<evidence type="ECO:0000256" key="1">
    <source>
        <dbReference type="SAM" id="Phobius"/>
    </source>
</evidence>
<dbReference type="Proteomes" id="UP000310421">
    <property type="component" value="Unassembled WGS sequence"/>
</dbReference>
<feature type="domain" description="F-box" evidence="2">
    <location>
        <begin position="50"/>
        <end position="99"/>
    </location>
</feature>
<evidence type="ECO:0000313" key="4">
    <source>
        <dbReference type="Proteomes" id="UP000310421"/>
    </source>
</evidence>
<dbReference type="AlphaFoldDB" id="A0A4S8YSP8"/>
<keyword evidence="1" id="KW-0472">Membrane</keyword>
<dbReference type="InterPro" id="IPR036047">
    <property type="entry name" value="F-box-like_dom_sf"/>
</dbReference>
<keyword evidence="1" id="KW-1133">Transmembrane helix</keyword>
<proteinExistence type="predicted"/>
<sequence length="427" mass="48988">MHNGQFVQIFSLAITHLWQSFLFHLLIITMVFASVFERVFGRAQKTITKPFGVLDLPHELLKIIMIHVDDSSIIAIRSTCTFLREESKDRFLALYFTDIEIKTCKKSLQKLLSFSDEPHLVSQIKSLVFAIPVHYYFPHHLDLITEALSGLSQHGKAICFGVASEQDNHIDLKLHVGDMMYLLRLLRSRLVEARELMNVPSWKIIIRTRDFRNDSGQFVYWCLIDLRRFIGLEARNITTTQAILVEIHDGCGQPTREIKISKKTSRTMQAVCINLNCDVVKPDKSTEALDELELLTHGGTRAALDSLVLKQSTIRKYSLRHVLNRARLEHLGLEEVRIRDFNGKNYIPADWLETFEDLTMYDFSDSLRSCRLTNLFNDDGEVFVEGTWEFTATPGSITVTDAIRMLISNVKYARSLKELASEAHQPA</sequence>
<gene>
    <name evidence="3" type="ORF">D6D20_08350</name>
</gene>
<name>A0A4S8YSP8_AURPU</name>
<organism evidence="3 4">
    <name type="scientific">Aureobasidium pullulans</name>
    <name type="common">Black yeast</name>
    <name type="synonym">Pullularia pullulans</name>
    <dbReference type="NCBI Taxonomy" id="5580"/>
    <lineage>
        <taxon>Eukaryota</taxon>
        <taxon>Fungi</taxon>
        <taxon>Dikarya</taxon>
        <taxon>Ascomycota</taxon>
        <taxon>Pezizomycotina</taxon>
        <taxon>Dothideomycetes</taxon>
        <taxon>Dothideomycetidae</taxon>
        <taxon>Dothideales</taxon>
        <taxon>Saccotheciaceae</taxon>
        <taxon>Aureobasidium</taxon>
    </lineage>
</organism>
<comment type="caution">
    <text evidence="3">The sequence shown here is derived from an EMBL/GenBank/DDBJ whole genome shotgun (WGS) entry which is preliminary data.</text>
</comment>
<evidence type="ECO:0000259" key="2">
    <source>
        <dbReference type="PROSITE" id="PS50181"/>
    </source>
</evidence>
<evidence type="ECO:0000313" key="3">
    <source>
        <dbReference type="EMBL" id="THW56953.1"/>
    </source>
</evidence>
<dbReference type="InterPro" id="IPR001810">
    <property type="entry name" value="F-box_dom"/>
</dbReference>
<protein>
    <recommendedName>
        <fullName evidence="2">F-box domain-containing protein</fullName>
    </recommendedName>
</protein>
<dbReference type="EMBL" id="QZAN01000133">
    <property type="protein sequence ID" value="THW56953.1"/>
    <property type="molecule type" value="Genomic_DNA"/>
</dbReference>
<feature type="transmembrane region" description="Helical" evidence="1">
    <location>
        <begin position="21"/>
        <end position="40"/>
    </location>
</feature>
<keyword evidence="1" id="KW-0812">Transmembrane</keyword>
<accession>A0A4S8YSP8</accession>
<reference evidence="3 4" key="1">
    <citation type="submission" date="2018-10" db="EMBL/GenBank/DDBJ databases">
        <title>Fifty Aureobasidium pullulans genomes reveal a recombining polyextremotolerant generalist.</title>
        <authorList>
            <person name="Gostincar C."/>
            <person name="Turk M."/>
            <person name="Zajc J."/>
            <person name="Gunde-Cimerman N."/>
        </authorList>
    </citation>
    <scope>NUCLEOTIDE SEQUENCE [LARGE SCALE GENOMIC DNA]</scope>
    <source>
        <strain evidence="3 4">EXF-10751</strain>
    </source>
</reference>
<dbReference type="PROSITE" id="PS50181">
    <property type="entry name" value="FBOX"/>
    <property type="match status" value="1"/>
</dbReference>
<dbReference type="SUPFAM" id="SSF81383">
    <property type="entry name" value="F-box domain"/>
    <property type="match status" value="1"/>
</dbReference>